<reference evidence="1 2" key="1">
    <citation type="journal article" date="2014" name="ISME J.">
        <title>Candidatus Competibacter-lineage genomes retrieved from metagenomes reveal functional metabolic diversity.</title>
        <authorList>
            <person name="McIlroy S.J."/>
            <person name="Albertsen M."/>
            <person name="Andresen E.K."/>
            <person name="Saunders A.M."/>
            <person name="Kristiansen R."/>
            <person name="Stokholm-Bjerregaard M."/>
            <person name="Nielsen K.L."/>
            <person name="Nielsen P.H."/>
        </authorList>
    </citation>
    <scope>NUCLEOTIDE SEQUENCE [LARGE SCALE GENOMIC DNA]</scope>
    <source>
        <strain evidence="1 2">Run_B_J11</strain>
    </source>
</reference>
<dbReference type="Proteomes" id="UP000019184">
    <property type="component" value="Unassembled WGS sequence"/>
</dbReference>
<sequence length="84" mass="9628">MDQKPPFFGTWITNFWNLDLEWMAVGSRKVEPSSSLQNWTMFYAPRQAIHGGSTLQRILLPKSDTVLACPASRSQPQRNYWALG</sequence>
<dbReference type="EMBL" id="CBTK010000268">
    <property type="protein sequence ID" value="CDH46565.1"/>
    <property type="molecule type" value="Genomic_DNA"/>
</dbReference>
<evidence type="ECO:0000313" key="1">
    <source>
        <dbReference type="EMBL" id="CDH46565.1"/>
    </source>
</evidence>
<name>A0A7U7J4S6_9GAMM</name>
<keyword evidence="2" id="KW-1185">Reference proteome</keyword>
<evidence type="ECO:0000313" key="2">
    <source>
        <dbReference type="Proteomes" id="UP000019184"/>
    </source>
</evidence>
<gene>
    <name evidence="1" type="ORF">BN874_520006</name>
</gene>
<accession>A0A7U7J4S6</accession>
<dbReference type="AlphaFoldDB" id="A0A7U7J4S6"/>
<organism evidence="1 2">
    <name type="scientific">Candidatus Contendobacter odensis Run_B_J11</name>
    <dbReference type="NCBI Taxonomy" id="1400861"/>
    <lineage>
        <taxon>Bacteria</taxon>
        <taxon>Pseudomonadati</taxon>
        <taxon>Pseudomonadota</taxon>
        <taxon>Gammaproteobacteria</taxon>
        <taxon>Candidatus Competibacteraceae</taxon>
        <taxon>Candidatus Contendibacter</taxon>
    </lineage>
</organism>
<comment type="caution">
    <text evidence="1">The sequence shown here is derived from an EMBL/GenBank/DDBJ whole genome shotgun (WGS) entry which is preliminary data.</text>
</comment>
<proteinExistence type="predicted"/>
<protein>
    <submittedName>
        <fullName evidence="1">Uncharacterized protein</fullName>
    </submittedName>
</protein>